<reference evidence="2 3" key="1">
    <citation type="journal article" date="2012" name="PLoS ONE">
        <title>The genome characteristics and predicted function of methyl-group oxidation pathway in the obligate aceticlastic methanogens, Methanosaeta spp.</title>
        <authorList>
            <person name="Zhu J."/>
            <person name="Zheng H."/>
            <person name="Ai G."/>
            <person name="Zhang G."/>
            <person name="Liu D."/>
            <person name="Liu X."/>
            <person name="Dong X."/>
        </authorList>
    </citation>
    <scope>NUCLEOTIDE SEQUENCE [LARGE SCALE GENOMIC DNA]</scope>
    <source>
        <strain evidence="2 3">6Ac</strain>
    </source>
</reference>
<feature type="transmembrane region" description="Helical" evidence="1">
    <location>
        <begin position="32"/>
        <end position="52"/>
    </location>
</feature>
<dbReference type="KEGG" id="mhi:Mhar_0937"/>
<organism evidence="2 3">
    <name type="scientific">Methanothrix harundinacea (strain 6Ac)</name>
    <name type="common">Methanosaeta harundinacea</name>
    <dbReference type="NCBI Taxonomy" id="1110509"/>
    <lineage>
        <taxon>Archaea</taxon>
        <taxon>Methanobacteriati</taxon>
        <taxon>Methanobacteriota</taxon>
        <taxon>Stenosarchaea group</taxon>
        <taxon>Methanomicrobia</taxon>
        <taxon>Methanotrichales</taxon>
        <taxon>Methanotrichaceae</taxon>
        <taxon>Methanothrix</taxon>
    </lineage>
</organism>
<proteinExistence type="predicted"/>
<keyword evidence="1" id="KW-0812">Transmembrane</keyword>
<dbReference type="EMBL" id="CP003117">
    <property type="protein sequence ID" value="AET64308.1"/>
    <property type="molecule type" value="Genomic_DNA"/>
</dbReference>
<evidence type="ECO:0000313" key="3">
    <source>
        <dbReference type="Proteomes" id="UP000005877"/>
    </source>
</evidence>
<dbReference type="Proteomes" id="UP000005877">
    <property type="component" value="Chromosome"/>
</dbReference>
<keyword evidence="1" id="KW-0472">Membrane</keyword>
<gene>
    <name evidence="2" type="ordered locus">Mhar_0937</name>
</gene>
<evidence type="ECO:0000313" key="2">
    <source>
        <dbReference type="EMBL" id="AET64308.1"/>
    </source>
</evidence>
<dbReference type="HOGENOM" id="CLU_035227_0_0_2"/>
<keyword evidence="3" id="KW-1185">Reference proteome</keyword>
<evidence type="ECO:0000256" key="1">
    <source>
        <dbReference type="SAM" id="Phobius"/>
    </source>
</evidence>
<dbReference type="PANTHER" id="PTHR42754:SF1">
    <property type="entry name" value="LIPOPROTEIN"/>
    <property type="match status" value="1"/>
</dbReference>
<dbReference type="STRING" id="1110509.Mhar_0937"/>
<sequence length="412" mass="42782">MSEVRGARSSRRPIFTRIRSVLTSTRFSEEHLVMAAALMATLLVLLYAFGALETKGEVWRATFGGPGFDVGSSVLEKAGGLVVVGRTNSFGAGGYDGWLIATDSKGRELWNRTIGGPGDDEATAIVAARGGGYAIAGGTGSFGAGGSDGWLVRTDPQGREVWNRTFGGPGDDWAYSLQETGDGYVILGETDSFGAGGRDLWLLKADPQGREVWNRTFGGTGDDGGRSIKRTADGFIIAGFTESRGAGGKDLWLLKADSNGSEVWNVTFGGSKDDIGEAVIERAGGGYVVAGGASVPPEGGLGDAWLIITDGQGSPLRGKIFSVGDSGRDLATTVAATADGGYIVGGWSSAGGLYSWLLKTDGAGEKEWDFTIPDSGREEGSSLLVAEDGGYVTCGWTISSGNPDMILAKVKR</sequence>
<dbReference type="PATRIC" id="fig|1110509.7.peg.1051"/>
<protein>
    <submittedName>
        <fullName evidence="2">Uncharacterized protein</fullName>
    </submittedName>
</protein>
<dbReference type="InterPro" id="IPR011047">
    <property type="entry name" value="Quinoprotein_ADH-like_sf"/>
</dbReference>
<dbReference type="AlphaFoldDB" id="G7WLK5"/>
<dbReference type="SUPFAM" id="SSF50998">
    <property type="entry name" value="Quinoprotein alcohol dehydrogenase-like"/>
    <property type="match status" value="1"/>
</dbReference>
<name>G7WLK5_METH6</name>
<dbReference type="GeneID" id="12510106"/>
<dbReference type="RefSeq" id="WP_014586493.1">
    <property type="nucleotide sequence ID" value="NC_017527.1"/>
</dbReference>
<accession>G7WLK5</accession>
<keyword evidence="1" id="KW-1133">Transmembrane helix</keyword>
<dbReference type="PANTHER" id="PTHR42754">
    <property type="entry name" value="ENDOGLUCANASE"/>
    <property type="match status" value="1"/>
</dbReference>
<dbReference type="OrthoDB" id="98274at2157"/>